<name>A0A3M8DBW3_9BACL</name>
<organism evidence="1 2">
    <name type="scientific">Brevibacillus panacihumi</name>
    <dbReference type="NCBI Taxonomy" id="497735"/>
    <lineage>
        <taxon>Bacteria</taxon>
        <taxon>Bacillati</taxon>
        <taxon>Bacillota</taxon>
        <taxon>Bacilli</taxon>
        <taxon>Bacillales</taxon>
        <taxon>Paenibacillaceae</taxon>
        <taxon>Brevibacillus</taxon>
    </lineage>
</organism>
<dbReference type="EMBL" id="RHHT01000003">
    <property type="protein sequence ID" value="RNB85478.1"/>
    <property type="molecule type" value="Genomic_DNA"/>
</dbReference>
<proteinExistence type="predicted"/>
<dbReference type="Proteomes" id="UP000281915">
    <property type="component" value="Unassembled WGS sequence"/>
</dbReference>
<accession>A0A3M8DBW3</accession>
<reference evidence="1 2" key="1">
    <citation type="submission" date="2018-10" db="EMBL/GenBank/DDBJ databases">
        <title>Phylogenomics of Brevibacillus.</title>
        <authorList>
            <person name="Dunlap C."/>
        </authorList>
    </citation>
    <scope>NUCLEOTIDE SEQUENCE [LARGE SCALE GENOMIC DNA]</scope>
    <source>
        <strain evidence="1 2">JCM 15085</strain>
    </source>
</reference>
<protein>
    <submittedName>
        <fullName evidence="1">Uncharacterized protein</fullName>
    </submittedName>
</protein>
<comment type="caution">
    <text evidence="1">The sequence shown here is derived from an EMBL/GenBank/DDBJ whole genome shotgun (WGS) entry which is preliminary data.</text>
</comment>
<evidence type="ECO:0000313" key="2">
    <source>
        <dbReference type="Proteomes" id="UP000281915"/>
    </source>
</evidence>
<evidence type="ECO:0000313" key="1">
    <source>
        <dbReference type="EMBL" id="RNB85478.1"/>
    </source>
</evidence>
<sequence length="120" mass="13595">MYLWAHTIAVLKQAYPAFDEQAVLSHAVEDISGDSLIAAFVNGVHRVSQRTVLLWDDFHHFHHNQRAIDLRESGLFTGALAIPRSSPYRKPNSPVAFSIQNKDRERVEPIGCECSALRRE</sequence>
<dbReference type="AlphaFoldDB" id="A0A3M8DBW3"/>
<gene>
    <name evidence="1" type="ORF">EDM58_02810</name>
</gene>